<protein>
    <recommendedName>
        <fullName evidence="7">Fibronectin type-III domain-containing protein</fullName>
    </recommendedName>
</protein>
<organism evidence="5 6">
    <name type="scientific">Candidatus Nealsonbacteria bacterium RBG_13_37_56</name>
    <dbReference type="NCBI Taxonomy" id="1801661"/>
    <lineage>
        <taxon>Bacteria</taxon>
        <taxon>Candidatus Nealsoniibacteriota</taxon>
    </lineage>
</organism>
<dbReference type="AlphaFoldDB" id="A0A1G2DXE4"/>
<evidence type="ECO:0000259" key="4">
    <source>
        <dbReference type="PROSITE" id="PS51127"/>
    </source>
</evidence>
<dbReference type="EMBL" id="MHLW01000009">
    <property type="protein sequence ID" value="OGZ18229.1"/>
    <property type="molecule type" value="Genomic_DNA"/>
</dbReference>
<keyword evidence="2" id="KW-1133">Transmembrane helix</keyword>
<dbReference type="SUPFAM" id="SSF49373">
    <property type="entry name" value="Invasin/intimin cell-adhesion fragments"/>
    <property type="match status" value="1"/>
</dbReference>
<keyword evidence="2" id="KW-0472">Membrane</keyword>
<dbReference type="InterPro" id="IPR036116">
    <property type="entry name" value="FN3_sf"/>
</dbReference>
<comment type="similarity">
    <text evidence="1">Belongs to the intimin/invasin family.</text>
</comment>
<feature type="domain" description="Big-1" evidence="4">
    <location>
        <begin position="36"/>
        <end position="131"/>
    </location>
</feature>
<dbReference type="PROSITE" id="PS51127">
    <property type="entry name" value="BIG1"/>
    <property type="match status" value="1"/>
</dbReference>
<dbReference type="InterPro" id="IPR013783">
    <property type="entry name" value="Ig-like_fold"/>
</dbReference>
<dbReference type="Pfam" id="PF02369">
    <property type="entry name" value="Big_1"/>
    <property type="match status" value="1"/>
</dbReference>
<comment type="caution">
    <text evidence="5">The sequence shown here is derived from an EMBL/GenBank/DDBJ whole genome shotgun (WGS) entry which is preliminary data.</text>
</comment>
<sequence>MREKILITFLLMGLLFIFPKGAIAYNAPDFHASSIVATMSGSDNVPADGITNAVMTVTVIDAYGTPLAGENVSVVVTNDTSAVVSPVSTGLDSSGKAIFYIKSTKQGVDSLDIVDLTQNVTLSGIGHVTFYNPSCNDASPTSSPKLLTAETISNTRIKLTWTKAGNPVTFYTVYYGLEKGKYIYGNPNVGGANTTTYTVGSLNTGTTYYFIVIPGNGCTLGPISNELSAKVILSTSIPIPTEKPTIKPSPTPTTIIYDNQEKITPIPTLKGEDTINSNLNTLSTPIKVAIIISAMGLILISVGLIIISRRR</sequence>
<proteinExistence type="inferred from homology"/>
<keyword evidence="2" id="KW-0812">Transmembrane</keyword>
<evidence type="ECO:0000256" key="1">
    <source>
        <dbReference type="ARBA" id="ARBA00010116"/>
    </source>
</evidence>
<dbReference type="CDD" id="cd00063">
    <property type="entry name" value="FN3"/>
    <property type="match status" value="1"/>
</dbReference>
<evidence type="ECO:0000313" key="6">
    <source>
        <dbReference type="Proteomes" id="UP000178893"/>
    </source>
</evidence>
<dbReference type="InterPro" id="IPR003344">
    <property type="entry name" value="Big_1_dom"/>
</dbReference>
<dbReference type="InterPro" id="IPR003961">
    <property type="entry name" value="FN3_dom"/>
</dbReference>
<dbReference type="Proteomes" id="UP000178893">
    <property type="component" value="Unassembled WGS sequence"/>
</dbReference>
<dbReference type="Gene3D" id="2.60.40.10">
    <property type="entry name" value="Immunoglobulins"/>
    <property type="match status" value="2"/>
</dbReference>
<dbReference type="InterPro" id="IPR008964">
    <property type="entry name" value="Invasin/intimin_cell_adhesion"/>
</dbReference>
<dbReference type="SMART" id="SM00060">
    <property type="entry name" value="FN3"/>
    <property type="match status" value="1"/>
</dbReference>
<evidence type="ECO:0000256" key="2">
    <source>
        <dbReference type="SAM" id="Phobius"/>
    </source>
</evidence>
<feature type="transmembrane region" description="Helical" evidence="2">
    <location>
        <begin position="288"/>
        <end position="307"/>
    </location>
</feature>
<dbReference type="SUPFAM" id="SSF49265">
    <property type="entry name" value="Fibronectin type III"/>
    <property type="match status" value="1"/>
</dbReference>
<dbReference type="PROSITE" id="PS50853">
    <property type="entry name" value="FN3"/>
    <property type="match status" value="1"/>
</dbReference>
<reference evidence="5 6" key="1">
    <citation type="journal article" date="2016" name="Nat. Commun.">
        <title>Thousands of microbial genomes shed light on interconnected biogeochemical processes in an aquifer system.</title>
        <authorList>
            <person name="Anantharaman K."/>
            <person name="Brown C.T."/>
            <person name="Hug L.A."/>
            <person name="Sharon I."/>
            <person name="Castelle C.J."/>
            <person name="Probst A.J."/>
            <person name="Thomas B.C."/>
            <person name="Singh A."/>
            <person name="Wilkins M.J."/>
            <person name="Karaoz U."/>
            <person name="Brodie E.L."/>
            <person name="Williams K.H."/>
            <person name="Hubbard S.S."/>
            <person name="Banfield J.F."/>
        </authorList>
    </citation>
    <scope>NUCLEOTIDE SEQUENCE [LARGE SCALE GENOMIC DNA]</scope>
</reference>
<accession>A0A1G2DXE4</accession>
<evidence type="ECO:0008006" key="7">
    <source>
        <dbReference type="Google" id="ProtNLM"/>
    </source>
</evidence>
<name>A0A1G2DXE4_9BACT</name>
<feature type="domain" description="Fibronectin type-III" evidence="3">
    <location>
        <begin position="143"/>
        <end position="235"/>
    </location>
</feature>
<dbReference type="Pfam" id="PF00041">
    <property type="entry name" value="fn3"/>
    <property type="match status" value="1"/>
</dbReference>
<evidence type="ECO:0000313" key="5">
    <source>
        <dbReference type="EMBL" id="OGZ18229.1"/>
    </source>
</evidence>
<gene>
    <name evidence="5" type="ORF">A2V72_02710</name>
</gene>
<evidence type="ECO:0000259" key="3">
    <source>
        <dbReference type="PROSITE" id="PS50853"/>
    </source>
</evidence>